<evidence type="ECO:0000256" key="15">
    <source>
        <dbReference type="HAMAP-Rule" id="MF_00104"/>
    </source>
</evidence>
<evidence type="ECO:0000256" key="1">
    <source>
        <dbReference type="ARBA" id="ARBA00000109"/>
    </source>
</evidence>
<evidence type="ECO:0000256" key="10">
    <source>
        <dbReference type="ARBA" id="ARBA00022723"/>
    </source>
</evidence>
<evidence type="ECO:0000256" key="6">
    <source>
        <dbReference type="ARBA" id="ARBA00022552"/>
    </source>
</evidence>
<evidence type="ECO:0000313" key="19">
    <source>
        <dbReference type="EMBL" id="PEN14295.1"/>
    </source>
</evidence>
<evidence type="ECO:0000256" key="13">
    <source>
        <dbReference type="ARBA" id="ARBA00022842"/>
    </source>
</evidence>
<keyword evidence="14 15" id="KW-0694">RNA-binding</keyword>
<keyword evidence="13 15" id="KW-0460">Magnesium</keyword>
<feature type="domain" description="DRBM" evidence="17">
    <location>
        <begin position="172"/>
        <end position="241"/>
    </location>
</feature>
<feature type="binding site" evidence="15">
    <location>
        <position position="134"/>
    </location>
    <ligand>
        <name>Mg(2+)</name>
        <dbReference type="ChEBI" id="CHEBI:18420"/>
    </ligand>
</feature>
<dbReference type="PROSITE" id="PS50142">
    <property type="entry name" value="RNASE_3_2"/>
    <property type="match status" value="1"/>
</dbReference>
<sequence>MSSHSKTPADGAPLTTSMVSDLLQTPIQDLTLYRRALTHRSMLRSRNREANESNERLEFLGDALLDLIVGELLYHRFADRNEGFLTRLRAKLVSGKVLAEYARRIDLGDYLLMSKNAAKGEGRDNQSILADAFEAIVGALYLEQGYEAARTFVRDEVLDGIDLLEVAEQEENYKSLLLERMQADGRPQPTYRVIQEEGPSHDKTFTVEALVDDTAYGQGQAGSKKQAEQQAAREALKTINNSS</sequence>
<name>A0A2A8D035_9BACT</name>
<dbReference type="AlphaFoldDB" id="A0A2A8D035"/>
<dbReference type="RefSeq" id="WP_098074473.1">
    <property type="nucleotide sequence ID" value="NZ_PDEQ01000002.1"/>
</dbReference>
<dbReference type="FunFam" id="3.30.160.20:FF:000003">
    <property type="entry name" value="Ribonuclease 3"/>
    <property type="match status" value="1"/>
</dbReference>
<dbReference type="NCBIfam" id="TIGR02191">
    <property type="entry name" value="RNaseIII"/>
    <property type="match status" value="1"/>
</dbReference>
<comment type="similarity">
    <text evidence="3">Belongs to the ribonuclease III family.</text>
</comment>
<evidence type="ECO:0000256" key="8">
    <source>
        <dbReference type="ARBA" id="ARBA00022694"/>
    </source>
</evidence>
<dbReference type="GO" id="GO:0019843">
    <property type="term" value="F:rRNA binding"/>
    <property type="evidence" value="ECO:0007669"/>
    <property type="project" value="UniProtKB-KW"/>
</dbReference>
<dbReference type="InterPro" id="IPR036389">
    <property type="entry name" value="RNase_III_sf"/>
</dbReference>
<dbReference type="GO" id="GO:0006364">
    <property type="term" value="P:rRNA processing"/>
    <property type="evidence" value="ECO:0007669"/>
    <property type="project" value="UniProtKB-UniRule"/>
</dbReference>
<dbReference type="SMART" id="SM00535">
    <property type="entry name" value="RIBOc"/>
    <property type="match status" value="1"/>
</dbReference>
<feature type="binding site" evidence="15">
    <location>
        <position position="58"/>
    </location>
    <ligand>
        <name>Mg(2+)</name>
        <dbReference type="ChEBI" id="CHEBI:18420"/>
    </ligand>
</feature>
<keyword evidence="11 15" id="KW-0255">Endonuclease</keyword>
<evidence type="ECO:0000259" key="18">
    <source>
        <dbReference type="PROSITE" id="PS50142"/>
    </source>
</evidence>
<dbReference type="OrthoDB" id="9805026at2"/>
<feature type="active site" evidence="15">
    <location>
        <position position="62"/>
    </location>
</feature>
<evidence type="ECO:0000313" key="20">
    <source>
        <dbReference type="Proteomes" id="UP000220102"/>
    </source>
</evidence>
<dbReference type="Pfam" id="PF00035">
    <property type="entry name" value="dsrm"/>
    <property type="match status" value="1"/>
</dbReference>
<dbReference type="EMBL" id="PDEQ01000002">
    <property type="protein sequence ID" value="PEN14295.1"/>
    <property type="molecule type" value="Genomic_DNA"/>
</dbReference>
<comment type="function">
    <text evidence="15">Digests double-stranded RNA. Involved in the processing of primary rRNA transcript to yield the immediate precursors to the large and small rRNAs (23S and 16S). Processes some mRNAs, and tRNAs when they are encoded in the rRNA operon. Processes pre-crRNA and tracrRNA of type II CRISPR loci if present in the organism.</text>
</comment>
<dbReference type="Gene3D" id="1.10.1520.10">
    <property type="entry name" value="Ribonuclease III domain"/>
    <property type="match status" value="1"/>
</dbReference>
<dbReference type="GO" id="GO:0010468">
    <property type="term" value="P:regulation of gene expression"/>
    <property type="evidence" value="ECO:0007669"/>
    <property type="project" value="TreeGrafter"/>
</dbReference>
<dbReference type="SMART" id="SM00358">
    <property type="entry name" value="DSRM"/>
    <property type="match status" value="1"/>
</dbReference>
<evidence type="ECO:0000256" key="14">
    <source>
        <dbReference type="ARBA" id="ARBA00022884"/>
    </source>
</evidence>
<keyword evidence="12 15" id="KW-0378">Hydrolase</keyword>
<keyword evidence="15" id="KW-0699">rRNA-binding</keyword>
<evidence type="ECO:0000256" key="9">
    <source>
        <dbReference type="ARBA" id="ARBA00022722"/>
    </source>
</evidence>
<comment type="cofactor">
    <cofactor evidence="15">
        <name>Mg(2+)</name>
        <dbReference type="ChEBI" id="CHEBI:18420"/>
    </cofactor>
</comment>
<dbReference type="PANTHER" id="PTHR11207">
    <property type="entry name" value="RIBONUCLEASE III"/>
    <property type="match status" value="1"/>
</dbReference>
<proteinExistence type="inferred from homology"/>
<dbReference type="GO" id="GO:0003725">
    <property type="term" value="F:double-stranded RNA binding"/>
    <property type="evidence" value="ECO:0007669"/>
    <property type="project" value="TreeGrafter"/>
</dbReference>
<evidence type="ECO:0000256" key="2">
    <source>
        <dbReference type="ARBA" id="ARBA00004496"/>
    </source>
</evidence>
<evidence type="ECO:0000259" key="17">
    <source>
        <dbReference type="PROSITE" id="PS50137"/>
    </source>
</evidence>
<dbReference type="GO" id="GO:0005737">
    <property type="term" value="C:cytoplasm"/>
    <property type="evidence" value="ECO:0007669"/>
    <property type="project" value="UniProtKB-SubCell"/>
</dbReference>
<comment type="caution">
    <text evidence="19">The sequence shown here is derived from an EMBL/GenBank/DDBJ whole genome shotgun (WGS) entry which is preliminary data.</text>
</comment>
<keyword evidence="9 15" id="KW-0540">Nuclease</keyword>
<dbReference type="PROSITE" id="PS50137">
    <property type="entry name" value="DS_RBD"/>
    <property type="match status" value="1"/>
</dbReference>
<organism evidence="19 20">
    <name type="scientific">Longibacter salinarum</name>
    <dbReference type="NCBI Taxonomy" id="1850348"/>
    <lineage>
        <taxon>Bacteria</taxon>
        <taxon>Pseudomonadati</taxon>
        <taxon>Rhodothermota</taxon>
        <taxon>Rhodothermia</taxon>
        <taxon>Rhodothermales</taxon>
        <taxon>Salisaetaceae</taxon>
        <taxon>Longibacter</taxon>
    </lineage>
</organism>
<feature type="region of interest" description="Disordered" evidence="16">
    <location>
        <begin position="216"/>
        <end position="243"/>
    </location>
</feature>
<dbReference type="GO" id="GO:0004525">
    <property type="term" value="F:ribonuclease III activity"/>
    <property type="evidence" value="ECO:0007669"/>
    <property type="project" value="UniProtKB-UniRule"/>
</dbReference>
<evidence type="ECO:0000256" key="5">
    <source>
        <dbReference type="ARBA" id="ARBA00022490"/>
    </source>
</evidence>
<keyword evidence="7 15" id="KW-0507">mRNA processing</keyword>
<dbReference type="SUPFAM" id="SSF69065">
    <property type="entry name" value="RNase III domain-like"/>
    <property type="match status" value="1"/>
</dbReference>
<evidence type="ECO:0000256" key="12">
    <source>
        <dbReference type="ARBA" id="ARBA00022801"/>
    </source>
</evidence>
<feature type="domain" description="RNase III" evidence="18">
    <location>
        <begin position="16"/>
        <end position="145"/>
    </location>
</feature>
<dbReference type="InterPro" id="IPR014720">
    <property type="entry name" value="dsRBD_dom"/>
</dbReference>
<keyword evidence="20" id="KW-1185">Reference proteome</keyword>
<dbReference type="EC" id="3.1.26.3" evidence="15"/>
<gene>
    <name evidence="15 19" type="primary">rnc</name>
    <name evidence="19" type="ORF">CRI94_04455</name>
</gene>
<dbReference type="SUPFAM" id="SSF54768">
    <property type="entry name" value="dsRNA-binding domain-like"/>
    <property type="match status" value="1"/>
</dbReference>
<dbReference type="Proteomes" id="UP000220102">
    <property type="component" value="Unassembled WGS sequence"/>
</dbReference>
<dbReference type="HAMAP" id="MF_00104">
    <property type="entry name" value="RNase_III"/>
    <property type="match status" value="1"/>
</dbReference>
<reference evidence="19 20" key="1">
    <citation type="submission" date="2017-10" db="EMBL/GenBank/DDBJ databases">
        <title>Draft genome of Longibacter Salinarum.</title>
        <authorList>
            <person name="Goh K.M."/>
            <person name="Shamsir M.S."/>
            <person name="Lim S.W."/>
        </authorList>
    </citation>
    <scope>NUCLEOTIDE SEQUENCE [LARGE SCALE GENOMIC DNA]</scope>
    <source>
        <strain evidence="19 20">KCTC 52045</strain>
    </source>
</reference>
<accession>A0A2A8D035</accession>
<dbReference type="PROSITE" id="PS00517">
    <property type="entry name" value="RNASE_3_1"/>
    <property type="match status" value="1"/>
</dbReference>
<dbReference type="InterPro" id="IPR011907">
    <property type="entry name" value="RNase_III"/>
</dbReference>
<feature type="binding site" evidence="15">
    <location>
        <position position="131"/>
    </location>
    <ligand>
        <name>Mg(2+)</name>
        <dbReference type="ChEBI" id="CHEBI:18420"/>
    </ligand>
</feature>
<evidence type="ECO:0000256" key="3">
    <source>
        <dbReference type="ARBA" id="ARBA00010183"/>
    </source>
</evidence>
<dbReference type="PANTHER" id="PTHR11207:SF0">
    <property type="entry name" value="RIBONUCLEASE 3"/>
    <property type="match status" value="1"/>
</dbReference>
<dbReference type="Pfam" id="PF14622">
    <property type="entry name" value="Ribonucleas_3_3"/>
    <property type="match status" value="1"/>
</dbReference>
<protein>
    <recommendedName>
        <fullName evidence="15">Ribonuclease 3</fullName>
        <ecNumber evidence="15">3.1.26.3</ecNumber>
    </recommendedName>
    <alternativeName>
        <fullName evidence="15">Ribonuclease III</fullName>
        <shortName evidence="15">RNase III</shortName>
    </alternativeName>
</protein>
<dbReference type="GO" id="GO:0006397">
    <property type="term" value="P:mRNA processing"/>
    <property type="evidence" value="ECO:0007669"/>
    <property type="project" value="UniProtKB-UniRule"/>
</dbReference>
<dbReference type="GO" id="GO:0042802">
    <property type="term" value="F:identical protein binding"/>
    <property type="evidence" value="ECO:0007669"/>
    <property type="project" value="UniProtKB-ARBA"/>
</dbReference>
<evidence type="ECO:0000256" key="4">
    <source>
        <dbReference type="ARBA" id="ARBA00011738"/>
    </source>
</evidence>
<keyword evidence="6 15" id="KW-0698">rRNA processing</keyword>
<keyword evidence="8 15" id="KW-0819">tRNA processing</keyword>
<keyword evidence="5 15" id="KW-0963">Cytoplasm</keyword>
<evidence type="ECO:0000256" key="11">
    <source>
        <dbReference type="ARBA" id="ARBA00022759"/>
    </source>
</evidence>
<evidence type="ECO:0000256" key="7">
    <source>
        <dbReference type="ARBA" id="ARBA00022664"/>
    </source>
</evidence>
<dbReference type="CDD" id="cd10845">
    <property type="entry name" value="DSRM_RNAse_III_family"/>
    <property type="match status" value="1"/>
</dbReference>
<evidence type="ECO:0000256" key="16">
    <source>
        <dbReference type="SAM" id="MobiDB-lite"/>
    </source>
</evidence>
<dbReference type="CDD" id="cd00593">
    <property type="entry name" value="RIBOc"/>
    <property type="match status" value="1"/>
</dbReference>
<keyword evidence="10 15" id="KW-0479">Metal-binding</keyword>
<comment type="subcellular location">
    <subcellularLocation>
        <location evidence="2 15">Cytoplasm</location>
    </subcellularLocation>
</comment>
<comment type="subunit">
    <text evidence="4 15">Homodimer.</text>
</comment>
<comment type="catalytic activity">
    <reaction evidence="1 15">
        <text>Endonucleolytic cleavage to 5'-phosphomonoester.</text>
        <dbReference type="EC" id="3.1.26.3"/>
    </reaction>
</comment>
<dbReference type="FunFam" id="1.10.1520.10:FF:000001">
    <property type="entry name" value="Ribonuclease 3"/>
    <property type="match status" value="1"/>
</dbReference>
<dbReference type="GO" id="GO:0008033">
    <property type="term" value="P:tRNA processing"/>
    <property type="evidence" value="ECO:0007669"/>
    <property type="project" value="UniProtKB-KW"/>
</dbReference>
<dbReference type="Gene3D" id="3.30.160.20">
    <property type="match status" value="1"/>
</dbReference>
<dbReference type="InterPro" id="IPR000999">
    <property type="entry name" value="RNase_III_dom"/>
</dbReference>
<feature type="active site" evidence="15">
    <location>
        <position position="134"/>
    </location>
</feature>
<dbReference type="GO" id="GO:0046872">
    <property type="term" value="F:metal ion binding"/>
    <property type="evidence" value="ECO:0007669"/>
    <property type="project" value="UniProtKB-KW"/>
</dbReference>